<dbReference type="AlphaFoldDB" id="A0AAE0BKU0"/>
<accession>A0AAE0BKU0</accession>
<keyword evidence="2" id="KW-1185">Reference proteome</keyword>
<sequence length="68" mass="7693">MPKLFDDLHGDKTHATLCKKSNSSMKFEQMILGPALAYFHDAIVFEETAMDLVQNLPDADLTPFLNEH</sequence>
<proteinExistence type="predicted"/>
<dbReference type="Proteomes" id="UP001190700">
    <property type="component" value="Unassembled WGS sequence"/>
</dbReference>
<evidence type="ECO:0000313" key="2">
    <source>
        <dbReference type="Proteomes" id="UP001190700"/>
    </source>
</evidence>
<protein>
    <submittedName>
        <fullName evidence="1">Uncharacterized protein</fullName>
    </submittedName>
</protein>
<organism evidence="1 2">
    <name type="scientific">Cymbomonas tetramitiformis</name>
    <dbReference type="NCBI Taxonomy" id="36881"/>
    <lineage>
        <taxon>Eukaryota</taxon>
        <taxon>Viridiplantae</taxon>
        <taxon>Chlorophyta</taxon>
        <taxon>Pyramimonadophyceae</taxon>
        <taxon>Pyramimonadales</taxon>
        <taxon>Pyramimonadaceae</taxon>
        <taxon>Cymbomonas</taxon>
    </lineage>
</organism>
<gene>
    <name evidence="1" type="ORF">CYMTET_52374</name>
</gene>
<dbReference type="EMBL" id="LGRX02034536">
    <property type="protein sequence ID" value="KAK3237559.1"/>
    <property type="molecule type" value="Genomic_DNA"/>
</dbReference>
<reference evidence="1 2" key="1">
    <citation type="journal article" date="2015" name="Genome Biol. Evol.">
        <title>Comparative Genomics of a Bacterivorous Green Alga Reveals Evolutionary Causalities and Consequences of Phago-Mixotrophic Mode of Nutrition.</title>
        <authorList>
            <person name="Burns J.A."/>
            <person name="Paasch A."/>
            <person name="Narechania A."/>
            <person name="Kim E."/>
        </authorList>
    </citation>
    <scope>NUCLEOTIDE SEQUENCE [LARGE SCALE GENOMIC DNA]</scope>
    <source>
        <strain evidence="1 2">PLY_AMNH</strain>
    </source>
</reference>
<comment type="caution">
    <text evidence="1">The sequence shown here is derived from an EMBL/GenBank/DDBJ whole genome shotgun (WGS) entry which is preliminary data.</text>
</comment>
<name>A0AAE0BKU0_9CHLO</name>
<evidence type="ECO:0000313" key="1">
    <source>
        <dbReference type="EMBL" id="KAK3237559.1"/>
    </source>
</evidence>